<dbReference type="SMART" id="SM00220">
    <property type="entry name" value="S_TKc"/>
    <property type="match status" value="1"/>
</dbReference>
<feature type="chain" id="PRO_5020249820" description="Protein kinase domain-containing protein" evidence="1">
    <location>
        <begin position="21"/>
        <end position="287"/>
    </location>
</feature>
<evidence type="ECO:0000313" key="4">
    <source>
        <dbReference type="Proteomes" id="UP000308802"/>
    </source>
</evidence>
<sequence length="287" mass="31908">MICPTLIIAGCLYLLSHLTASPYTRLPNSFGHTSTIYKLSNGTTPLVCKSIHPAYADTLFPIEQEVYERFTVNNPPQSLLTFHEVHSDIPSGLVLEHAESGNLQDWILSRASRGMKPPPSELLYKWAFQATEALGFAHGLGVLHSDIHCLNFFLTRDLDLKVGDWAGASVDGEKSYCSYRYSHRLFGADGTDIVAESGVSVDTEIFALGTALYVMIAGEEPWPELEEPEDREEIKRRIAGKIFPPTARLRVLGDVVDKCWNGGFASMQEVRCAVQDEWHTSTSNCDR</sequence>
<comment type="caution">
    <text evidence="3">The sequence shown here is derived from an EMBL/GenBank/DDBJ whole genome shotgun (WGS) entry which is preliminary data.</text>
</comment>
<name>A0A4S9A7J5_AURPU</name>
<dbReference type="GO" id="GO:0004672">
    <property type="term" value="F:protein kinase activity"/>
    <property type="evidence" value="ECO:0007669"/>
    <property type="project" value="InterPro"/>
</dbReference>
<dbReference type="PROSITE" id="PS50011">
    <property type="entry name" value="PROTEIN_KINASE_DOM"/>
    <property type="match status" value="1"/>
</dbReference>
<protein>
    <recommendedName>
        <fullName evidence="2">Protein kinase domain-containing protein</fullName>
    </recommendedName>
</protein>
<keyword evidence="1" id="KW-0732">Signal</keyword>
<proteinExistence type="predicted"/>
<accession>A0A4S9A7J5</accession>
<dbReference type="GO" id="GO:0005524">
    <property type="term" value="F:ATP binding"/>
    <property type="evidence" value="ECO:0007669"/>
    <property type="project" value="InterPro"/>
</dbReference>
<dbReference type="Proteomes" id="UP000308802">
    <property type="component" value="Unassembled WGS sequence"/>
</dbReference>
<feature type="domain" description="Protein kinase" evidence="2">
    <location>
        <begin position="19"/>
        <end position="287"/>
    </location>
</feature>
<evidence type="ECO:0000256" key="1">
    <source>
        <dbReference type="SAM" id="SignalP"/>
    </source>
</evidence>
<dbReference type="EMBL" id="QZAO01000107">
    <property type="protein sequence ID" value="THW75094.1"/>
    <property type="molecule type" value="Genomic_DNA"/>
</dbReference>
<dbReference type="InterPro" id="IPR000719">
    <property type="entry name" value="Prot_kinase_dom"/>
</dbReference>
<organism evidence="3 4">
    <name type="scientific">Aureobasidium pullulans</name>
    <name type="common">Black yeast</name>
    <name type="synonym">Pullularia pullulans</name>
    <dbReference type="NCBI Taxonomy" id="5580"/>
    <lineage>
        <taxon>Eukaryota</taxon>
        <taxon>Fungi</taxon>
        <taxon>Dikarya</taxon>
        <taxon>Ascomycota</taxon>
        <taxon>Pezizomycotina</taxon>
        <taxon>Dothideomycetes</taxon>
        <taxon>Dothideomycetidae</taxon>
        <taxon>Dothideales</taxon>
        <taxon>Saccotheciaceae</taxon>
        <taxon>Aureobasidium</taxon>
    </lineage>
</organism>
<gene>
    <name evidence="3" type="ORF">D6D19_04315</name>
</gene>
<dbReference type="Gene3D" id="1.10.510.10">
    <property type="entry name" value="Transferase(Phosphotransferase) domain 1"/>
    <property type="match status" value="1"/>
</dbReference>
<dbReference type="Pfam" id="PF00069">
    <property type="entry name" value="Pkinase"/>
    <property type="match status" value="1"/>
</dbReference>
<dbReference type="AlphaFoldDB" id="A0A4S9A7J5"/>
<evidence type="ECO:0000313" key="3">
    <source>
        <dbReference type="EMBL" id="THW75094.1"/>
    </source>
</evidence>
<reference evidence="3 4" key="1">
    <citation type="submission" date="2018-10" db="EMBL/GenBank/DDBJ databases">
        <title>Fifty Aureobasidium pullulans genomes reveal a recombining polyextremotolerant generalist.</title>
        <authorList>
            <person name="Gostincar C."/>
            <person name="Turk M."/>
            <person name="Zajc J."/>
            <person name="Gunde-Cimerman N."/>
        </authorList>
    </citation>
    <scope>NUCLEOTIDE SEQUENCE [LARGE SCALE GENOMIC DNA]</scope>
    <source>
        <strain evidence="3 4">EXF-10659</strain>
    </source>
</reference>
<dbReference type="SUPFAM" id="SSF56112">
    <property type="entry name" value="Protein kinase-like (PK-like)"/>
    <property type="match status" value="1"/>
</dbReference>
<dbReference type="InterPro" id="IPR011009">
    <property type="entry name" value="Kinase-like_dom_sf"/>
</dbReference>
<feature type="signal peptide" evidence="1">
    <location>
        <begin position="1"/>
        <end position="20"/>
    </location>
</feature>
<evidence type="ECO:0000259" key="2">
    <source>
        <dbReference type="PROSITE" id="PS50011"/>
    </source>
</evidence>